<evidence type="ECO:0000256" key="1">
    <source>
        <dbReference type="ARBA" id="ARBA00022614"/>
    </source>
</evidence>
<dbReference type="InterPro" id="IPR032675">
    <property type="entry name" value="LRR_dom_sf"/>
</dbReference>
<dbReference type="Gene3D" id="1.10.533.10">
    <property type="entry name" value="Death Domain, Fas"/>
    <property type="match status" value="1"/>
</dbReference>
<sequence>MAAARELVLAALEELSQEQLKRFRHKLRNLPGQGRTIPWGRLERADALDLAEQLTQFYGPEPALDVTRKALKRADVRDVAARLKEQRLQRERLGWGTPLSVSEYKKLFREHVLREHAKVRERNARSVKITKRFTKLLIAPEVELDTVLGLDFELGLDAAPWPDATPGADTEPQAERARRSDTHTFDRLFRPDPDGRQKLTVVLQGPAGIGKTMAARKILYDWAAGKLYRGQVDFAFFLPCRELLDRPEACSLADLLLDGCPDRRAPLRAMLARPERLLFILDGADELPAHAPGPCADPFQPAGPERVLAALLGRALLPGARLLLTARARPAPPRGRLWAPQCAEVRGFSHKDRKKFFYKFFQDEARAARAYRLVKEDAPLLSLCSVPFVCWLVCTVLRQQLDGGRGLGRAGRTTTSLYLLFTASMLGEPGGGPRPQVLSELLRLSLLARQGVLGRQLRFSEADLAQLQLGGSRVQALFLGRKELPGVLDTQVAYQFLDPSFQEFLAALSFLLEEPGAGGPGVGALLRADALRPHLALTTRFLFGLVSAERARDMQRLLGVGGPGSERVRQQVLAWAQGVGAGEAGRTPAEAEDADLDADLDEDLDEDEDEDKEDQAGSGEPPGCPLELLHCLYETQEAAFVRQVLTGLPELALRRVRFSHTDMAVLAHCVRCCPAGQALRLDSCRLAMAPEKKKKGLVKRLQGGLGGSPARSSKKKPLVSLLRPLCEAMADRQCGLSSLMLSGCKMPDTVCRDLAEAVSRAPSLTELALLHNGLSEAGLRVLSESLTQPGCRVRTLRVQQPGLQGPLQRLVSMLRLSPALTALDLGGCQLSGSLVSSLCALLRDPGCSLLTLSLGSGELSEQSLRELRAVRTARPGLVITHPELDGQQEPSTGYGSVL</sequence>
<evidence type="ECO:0000313" key="9">
    <source>
        <dbReference type="RefSeq" id="XP_060031822.1"/>
    </source>
</evidence>
<evidence type="ECO:0000256" key="2">
    <source>
        <dbReference type="ARBA" id="ARBA00022737"/>
    </source>
</evidence>
<dbReference type="InterPro" id="IPR011029">
    <property type="entry name" value="DEATH-like_dom_sf"/>
</dbReference>
<dbReference type="Pfam" id="PF17776">
    <property type="entry name" value="NLRC4_HD2"/>
    <property type="match status" value="1"/>
</dbReference>
<evidence type="ECO:0000259" key="6">
    <source>
        <dbReference type="PROSITE" id="PS50824"/>
    </source>
</evidence>
<gene>
    <name evidence="9" type="primary">NLRP6</name>
</gene>
<protein>
    <submittedName>
        <fullName evidence="9">NACHT, LRR and PYD domains-containing protein 6</fullName>
    </submittedName>
</protein>
<dbReference type="Proteomes" id="UP001652624">
    <property type="component" value="Chromosome 17"/>
</dbReference>
<feature type="domain" description="NACHT" evidence="7">
    <location>
        <begin position="199"/>
        <end position="327"/>
    </location>
</feature>
<dbReference type="InterPro" id="IPR004020">
    <property type="entry name" value="DAPIN"/>
</dbReference>
<dbReference type="Pfam" id="PF05729">
    <property type="entry name" value="NACHT"/>
    <property type="match status" value="1"/>
</dbReference>
<dbReference type="SUPFAM" id="SSF47986">
    <property type="entry name" value="DEATH domain"/>
    <property type="match status" value="1"/>
</dbReference>
<dbReference type="GeneID" id="103125730"/>
<evidence type="ECO:0000256" key="3">
    <source>
        <dbReference type="ARBA" id="ARBA00022741"/>
    </source>
</evidence>
<dbReference type="PROSITE" id="PS50824">
    <property type="entry name" value="DAPIN"/>
    <property type="match status" value="1"/>
</dbReference>
<dbReference type="SMART" id="SM01289">
    <property type="entry name" value="PYRIN"/>
    <property type="match status" value="1"/>
</dbReference>
<dbReference type="PANTHER" id="PTHR45690">
    <property type="entry name" value="NACHT, LRR AND PYD DOMAINS-CONTAINING PROTEIN 12"/>
    <property type="match status" value="1"/>
</dbReference>
<name>A0ABM3W5W4_ERIEU</name>
<evidence type="ECO:0000256" key="4">
    <source>
        <dbReference type="ARBA" id="ARBA00022840"/>
    </source>
</evidence>
<keyword evidence="3" id="KW-0547">Nucleotide-binding</keyword>
<keyword evidence="4" id="KW-0067">ATP-binding</keyword>
<dbReference type="SMART" id="SM00368">
    <property type="entry name" value="LRR_RI"/>
    <property type="match status" value="3"/>
</dbReference>
<dbReference type="Gene3D" id="3.80.10.10">
    <property type="entry name" value="Ribonuclease Inhibitor"/>
    <property type="match status" value="1"/>
</dbReference>
<evidence type="ECO:0000256" key="5">
    <source>
        <dbReference type="SAM" id="MobiDB-lite"/>
    </source>
</evidence>
<feature type="domain" description="Pyrin" evidence="6">
    <location>
        <begin position="1"/>
        <end position="89"/>
    </location>
</feature>
<keyword evidence="2" id="KW-0677">Repeat</keyword>
<dbReference type="CDD" id="cd08321">
    <property type="entry name" value="Pyrin_ASC-like"/>
    <property type="match status" value="1"/>
</dbReference>
<dbReference type="RefSeq" id="XP_060031822.1">
    <property type="nucleotide sequence ID" value="XM_060175839.1"/>
</dbReference>
<dbReference type="SUPFAM" id="SSF52540">
    <property type="entry name" value="P-loop containing nucleoside triphosphate hydrolases"/>
    <property type="match status" value="1"/>
</dbReference>
<keyword evidence="1" id="KW-0433">Leucine-rich repeat</keyword>
<proteinExistence type="predicted"/>
<feature type="compositionally biased region" description="Basic and acidic residues" evidence="5">
    <location>
        <begin position="173"/>
        <end position="189"/>
    </location>
</feature>
<evidence type="ECO:0000313" key="8">
    <source>
        <dbReference type="Proteomes" id="UP001652624"/>
    </source>
</evidence>
<accession>A0ABM3W5W4</accession>
<dbReference type="InterPro" id="IPR041267">
    <property type="entry name" value="NLRP_HD2"/>
</dbReference>
<organism evidence="8 9">
    <name type="scientific">Erinaceus europaeus</name>
    <name type="common">Western European hedgehog</name>
    <dbReference type="NCBI Taxonomy" id="9365"/>
    <lineage>
        <taxon>Eukaryota</taxon>
        <taxon>Metazoa</taxon>
        <taxon>Chordata</taxon>
        <taxon>Craniata</taxon>
        <taxon>Vertebrata</taxon>
        <taxon>Euteleostomi</taxon>
        <taxon>Mammalia</taxon>
        <taxon>Eutheria</taxon>
        <taxon>Laurasiatheria</taxon>
        <taxon>Eulipotyphla</taxon>
        <taxon>Erinaceidae</taxon>
        <taxon>Erinaceinae</taxon>
        <taxon>Erinaceus</taxon>
    </lineage>
</organism>
<dbReference type="InterPro" id="IPR027417">
    <property type="entry name" value="P-loop_NTPase"/>
</dbReference>
<dbReference type="SUPFAM" id="SSF52047">
    <property type="entry name" value="RNI-like"/>
    <property type="match status" value="1"/>
</dbReference>
<reference evidence="9" key="1">
    <citation type="submission" date="2025-08" db="UniProtKB">
        <authorList>
            <consortium name="RefSeq"/>
        </authorList>
    </citation>
    <scope>IDENTIFICATION</scope>
</reference>
<dbReference type="Gene3D" id="3.40.50.300">
    <property type="entry name" value="P-loop containing nucleotide triphosphate hydrolases"/>
    <property type="match status" value="1"/>
</dbReference>
<dbReference type="InterPro" id="IPR050637">
    <property type="entry name" value="NLRP_innate_immun_reg"/>
</dbReference>
<dbReference type="InterPro" id="IPR007111">
    <property type="entry name" value="NACHT_NTPase"/>
</dbReference>
<dbReference type="PROSITE" id="PS50837">
    <property type="entry name" value="NACHT"/>
    <property type="match status" value="1"/>
</dbReference>
<dbReference type="PANTHER" id="PTHR45690:SF1">
    <property type="entry name" value="NACHT, LRR AND PYD DOMAINS-CONTAINING PROTEIN 6"/>
    <property type="match status" value="1"/>
</dbReference>
<dbReference type="Pfam" id="PF02758">
    <property type="entry name" value="PYRIN"/>
    <property type="match status" value="1"/>
</dbReference>
<feature type="region of interest" description="Disordered" evidence="5">
    <location>
        <begin position="161"/>
        <end position="189"/>
    </location>
</feature>
<evidence type="ECO:0000259" key="7">
    <source>
        <dbReference type="PROSITE" id="PS50837"/>
    </source>
</evidence>
<keyword evidence="8" id="KW-1185">Reference proteome</keyword>